<keyword evidence="7 14" id="KW-0547">Nucleotide-binding</keyword>
<feature type="domain" description="Mur ligase central" evidence="17">
    <location>
        <begin position="120"/>
        <end position="303"/>
    </location>
</feature>
<dbReference type="PANTHER" id="PTHR43445:SF3">
    <property type="entry name" value="UDP-N-ACETYLMURAMATE--L-ALANINE LIGASE"/>
    <property type="match status" value="1"/>
</dbReference>
<dbReference type="NCBIfam" id="TIGR01082">
    <property type="entry name" value="murC"/>
    <property type="match status" value="1"/>
</dbReference>
<comment type="catalytic activity">
    <reaction evidence="13 14">
        <text>UDP-N-acetyl-alpha-D-muramate + L-alanine + ATP = UDP-N-acetyl-alpha-D-muramoyl-L-alanine + ADP + phosphate + H(+)</text>
        <dbReference type="Rhea" id="RHEA:23372"/>
        <dbReference type="ChEBI" id="CHEBI:15378"/>
        <dbReference type="ChEBI" id="CHEBI:30616"/>
        <dbReference type="ChEBI" id="CHEBI:43474"/>
        <dbReference type="ChEBI" id="CHEBI:57972"/>
        <dbReference type="ChEBI" id="CHEBI:70757"/>
        <dbReference type="ChEBI" id="CHEBI:83898"/>
        <dbReference type="ChEBI" id="CHEBI:456216"/>
        <dbReference type="EC" id="6.3.2.8"/>
    </reaction>
</comment>
<keyword evidence="10 14" id="KW-0573">Peptidoglycan synthesis</keyword>
<dbReference type="GO" id="GO:0005737">
    <property type="term" value="C:cytoplasm"/>
    <property type="evidence" value="ECO:0007669"/>
    <property type="project" value="UniProtKB-SubCell"/>
</dbReference>
<evidence type="ECO:0000256" key="5">
    <source>
        <dbReference type="ARBA" id="ARBA00022598"/>
    </source>
</evidence>
<dbReference type="InterPro" id="IPR005758">
    <property type="entry name" value="UDP-N-AcMur_Ala_ligase_MurC"/>
</dbReference>
<dbReference type="InterPro" id="IPR036615">
    <property type="entry name" value="Mur_ligase_C_dom_sf"/>
</dbReference>
<dbReference type="InterPro" id="IPR000713">
    <property type="entry name" value="Mur_ligase_N"/>
</dbReference>
<dbReference type="Gene3D" id="3.40.1190.10">
    <property type="entry name" value="Mur-like, catalytic domain"/>
    <property type="match status" value="1"/>
</dbReference>
<dbReference type="Proteomes" id="UP000616114">
    <property type="component" value="Unassembled WGS sequence"/>
</dbReference>
<dbReference type="SUPFAM" id="SSF53623">
    <property type="entry name" value="MurD-like peptide ligases, catalytic domain"/>
    <property type="match status" value="1"/>
</dbReference>
<dbReference type="Pfam" id="PF01225">
    <property type="entry name" value="Mur_ligase"/>
    <property type="match status" value="1"/>
</dbReference>
<protein>
    <recommendedName>
        <fullName evidence="3 14">UDP-N-acetylmuramate--L-alanine ligase</fullName>
        <ecNumber evidence="3 14">6.3.2.8</ecNumber>
    </recommendedName>
    <alternativeName>
        <fullName evidence="14">UDP-N-acetylmuramoyl-L-alanine synthetase</fullName>
    </alternativeName>
</protein>
<evidence type="ECO:0000256" key="11">
    <source>
        <dbReference type="ARBA" id="ARBA00023306"/>
    </source>
</evidence>
<evidence type="ECO:0000256" key="3">
    <source>
        <dbReference type="ARBA" id="ARBA00012211"/>
    </source>
</evidence>
<dbReference type="Pfam" id="PF02875">
    <property type="entry name" value="Mur_ligase_C"/>
    <property type="match status" value="1"/>
</dbReference>
<dbReference type="GO" id="GO:0009252">
    <property type="term" value="P:peptidoglycan biosynthetic process"/>
    <property type="evidence" value="ECO:0007669"/>
    <property type="project" value="UniProtKB-UniRule"/>
</dbReference>
<evidence type="ECO:0000313" key="18">
    <source>
        <dbReference type="EMBL" id="GGA21073.1"/>
    </source>
</evidence>
<sequence>MNAQDAGAIVSPAELGRVHFIGIGGAGMSGIARIMLSRGIAVSGSDAKESVAADVLRGLGAQVSIGHDPAHLGEADTVVVSSAIREDNPELAAARSRNLRVIHRSAALASLMLGRRAIAIAGTHGKTTTTSMTTVALQHCGIDPSFAIGGVLSASGANAQDGTGDVFVAEADESDGSFLLYTPTVGVITNVEADHLDHYGSAEAVVQAFDAFCLRVRDTTGGTVVACGDDPGARDVAERARAAGVEVLLYGTGEYCDVRVVDLGSSSTGATFGLVVGGLRIGEVELQQPGAHNALNAAAAFSVGHLLGLPSERVLAGLALFGGTRRRFELRGEARGVRVYDDYAHHPTEVTAVLKAARGVLAPGGRVIAVFQPHLYSRTLAFTEEFARALSLADHVVVLDIYAAREDPVPGVTGAVIADRVDLPEDRRHFQPSFLDAAGQVAGLAQPGDVVLTIGAGDVTVLGPEVLKALG</sequence>
<keyword evidence="9 14" id="KW-0133">Cell shape</keyword>
<evidence type="ECO:0000259" key="16">
    <source>
        <dbReference type="Pfam" id="PF02875"/>
    </source>
</evidence>
<dbReference type="GO" id="GO:0008763">
    <property type="term" value="F:UDP-N-acetylmuramate-L-alanine ligase activity"/>
    <property type="evidence" value="ECO:0007669"/>
    <property type="project" value="UniProtKB-UniRule"/>
</dbReference>
<dbReference type="EC" id="6.3.2.8" evidence="3 14"/>
<dbReference type="EMBL" id="BMFY01000011">
    <property type="protein sequence ID" value="GGA21073.1"/>
    <property type="molecule type" value="Genomic_DNA"/>
</dbReference>
<evidence type="ECO:0000256" key="7">
    <source>
        <dbReference type="ARBA" id="ARBA00022741"/>
    </source>
</evidence>
<evidence type="ECO:0000256" key="12">
    <source>
        <dbReference type="ARBA" id="ARBA00023316"/>
    </source>
</evidence>
<evidence type="ECO:0000256" key="13">
    <source>
        <dbReference type="ARBA" id="ARBA00047833"/>
    </source>
</evidence>
<keyword evidence="6 14" id="KW-0132">Cell division</keyword>
<comment type="pathway">
    <text evidence="2 14">Cell wall biogenesis; peptidoglycan biosynthesis.</text>
</comment>
<evidence type="ECO:0000256" key="6">
    <source>
        <dbReference type="ARBA" id="ARBA00022618"/>
    </source>
</evidence>
<evidence type="ECO:0000256" key="8">
    <source>
        <dbReference type="ARBA" id="ARBA00022840"/>
    </source>
</evidence>
<keyword evidence="8 14" id="KW-0067">ATP-binding</keyword>
<feature type="binding site" evidence="14">
    <location>
        <begin position="122"/>
        <end position="128"/>
    </location>
    <ligand>
        <name>ATP</name>
        <dbReference type="ChEBI" id="CHEBI:30616"/>
    </ligand>
</feature>
<feature type="domain" description="Mur ligase C-terminal" evidence="16">
    <location>
        <begin position="326"/>
        <end position="457"/>
    </location>
</feature>
<dbReference type="GO" id="GO:0008360">
    <property type="term" value="P:regulation of cell shape"/>
    <property type="evidence" value="ECO:0007669"/>
    <property type="project" value="UniProtKB-KW"/>
</dbReference>
<evidence type="ECO:0000256" key="2">
    <source>
        <dbReference type="ARBA" id="ARBA00004752"/>
    </source>
</evidence>
<evidence type="ECO:0000256" key="9">
    <source>
        <dbReference type="ARBA" id="ARBA00022960"/>
    </source>
</evidence>
<dbReference type="InterPro" id="IPR013221">
    <property type="entry name" value="Mur_ligase_cen"/>
</dbReference>
<evidence type="ECO:0000256" key="14">
    <source>
        <dbReference type="HAMAP-Rule" id="MF_00046"/>
    </source>
</evidence>
<dbReference type="InterPro" id="IPR004101">
    <property type="entry name" value="Mur_ligase_C"/>
</dbReference>
<dbReference type="Gene3D" id="3.90.190.20">
    <property type="entry name" value="Mur ligase, C-terminal domain"/>
    <property type="match status" value="1"/>
</dbReference>
<accession>A0A8J2TZQ0</accession>
<dbReference type="AlphaFoldDB" id="A0A8J2TZQ0"/>
<evidence type="ECO:0000313" key="19">
    <source>
        <dbReference type="Proteomes" id="UP000616114"/>
    </source>
</evidence>
<dbReference type="InterPro" id="IPR050061">
    <property type="entry name" value="MurCDEF_pg_biosynth"/>
</dbReference>
<keyword evidence="4 14" id="KW-0963">Cytoplasm</keyword>
<dbReference type="RefSeq" id="WP_188551248.1">
    <property type="nucleotide sequence ID" value="NZ_BMFY01000011.1"/>
</dbReference>
<evidence type="ECO:0000259" key="17">
    <source>
        <dbReference type="Pfam" id="PF08245"/>
    </source>
</evidence>
<dbReference type="SUPFAM" id="SSF51984">
    <property type="entry name" value="MurCD N-terminal domain"/>
    <property type="match status" value="1"/>
</dbReference>
<reference evidence="18" key="2">
    <citation type="submission" date="2020-09" db="EMBL/GenBank/DDBJ databases">
        <authorList>
            <person name="Sun Q."/>
            <person name="Zhou Y."/>
        </authorList>
    </citation>
    <scope>NUCLEOTIDE SEQUENCE</scope>
    <source>
        <strain evidence="18">CGMCC 1.12785</strain>
    </source>
</reference>
<reference evidence="18" key="1">
    <citation type="journal article" date="2014" name="Int. J. Syst. Evol. Microbiol.">
        <title>Complete genome sequence of Corynebacterium casei LMG S-19264T (=DSM 44701T), isolated from a smear-ripened cheese.</title>
        <authorList>
            <consortium name="US DOE Joint Genome Institute (JGI-PGF)"/>
            <person name="Walter F."/>
            <person name="Albersmeier A."/>
            <person name="Kalinowski J."/>
            <person name="Ruckert C."/>
        </authorList>
    </citation>
    <scope>NUCLEOTIDE SEQUENCE</scope>
    <source>
        <strain evidence="18">CGMCC 1.12785</strain>
    </source>
</reference>
<proteinExistence type="inferred from homology"/>
<keyword evidence="19" id="KW-1185">Reference proteome</keyword>
<dbReference type="Pfam" id="PF08245">
    <property type="entry name" value="Mur_ligase_M"/>
    <property type="match status" value="1"/>
</dbReference>
<dbReference type="GO" id="GO:0071555">
    <property type="term" value="P:cell wall organization"/>
    <property type="evidence" value="ECO:0007669"/>
    <property type="project" value="UniProtKB-KW"/>
</dbReference>
<dbReference type="SUPFAM" id="SSF53244">
    <property type="entry name" value="MurD-like peptide ligases, peptide-binding domain"/>
    <property type="match status" value="1"/>
</dbReference>
<gene>
    <name evidence="14 18" type="primary">murC</name>
    <name evidence="18" type="ORF">GCM10011333_25220</name>
</gene>
<dbReference type="PANTHER" id="PTHR43445">
    <property type="entry name" value="UDP-N-ACETYLMURAMATE--L-ALANINE LIGASE-RELATED"/>
    <property type="match status" value="1"/>
</dbReference>
<keyword evidence="11 14" id="KW-0131">Cell cycle</keyword>
<dbReference type="Gene3D" id="3.40.50.720">
    <property type="entry name" value="NAD(P)-binding Rossmann-like Domain"/>
    <property type="match status" value="1"/>
</dbReference>
<evidence type="ECO:0000256" key="10">
    <source>
        <dbReference type="ARBA" id="ARBA00022984"/>
    </source>
</evidence>
<comment type="caution">
    <text evidence="18">The sequence shown here is derived from an EMBL/GenBank/DDBJ whole genome shotgun (WGS) entry which is preliminary data.</text>
</comment>
<feature type="domain" description="Mur ligase N-terminal catalytic" evidence="15">
    <location>
        <begin position="18"/>
        <end position="114"/>
    </location>
</feature>
<keyword evidence="5 14" id="KW-0436">Ligase</keyword>
<dbReference type="InterPro" id="IPR036565">
    <property type="entry name" value="Mur-like_cat_sf"/>
</dbReference>
<keyword evidence="12 14" id="KW-0961">Cell wall biogenesis/degradation</keyword>
<comment type="similarity">
    <text evidence="14">Belongs to the MurCDEF family.</text>
</comment>
<dbReference type="HAMAP" id="MF_00046">
    <property type="entry name" value="MurC"/>
    <property type="match status" value="1"/>
</dbReference>
<dbReference type="UniPathway" id="UPA00219"/>
<evidence type="ECO:0000256" key="4">
    <source>
        <dbReference type="ARBA" id="ARBA00022490"/>
    </source>
</evidence>
<evidence type="ECO:0000259" key="15">
    <source>
        <dbReference type="Pfam" id="PF01225"/>
    </source>
</evidence>
<dbReference type="GO" id="GO:0051301">
    <property type="term" value="P:cell division"/>
    <property type="evidence" value="ECO:0007669"/>
    <property type="project" value="UniProtKB-KW"/>
</dbReference>
<comment type="function">
    <text evidence="14">Cell wall formation.</text>
</comment>
<comment type="subcellular location">
    <subcellularLocation>
        <location evidence="1 14">Cytoplasm</location>
    </subcellularLocation>
</comment>
<evidence type="ECO:0000256" key="1">
    <source>
        <dbReference type="ARBA" id="ARBA00004496"/>
    </source>
</evidence>
<name>A0A8J2TZQ0_9MICO</name>
<dbReference type="GO" id="GO:0005524">
    <property type="term" value="F:ATP binding"/>
    <property type="evidence" value="ECO:0007669"/>
    <property type="project" value="UniProtKB-UniRule"/>
</dbReference>
<organism evidence="18 19">
    <name type="scientific">Sediminivirga luteola</name>
    <dbReference type="NCBI Taxonomy" id="1774748"/>
    <lineage>
        <taxon>Bacteria</taxon>
        <taxon>Bacillati</taxon>
        <taxon>Actinomycetota</taxon>
        <taxon>Actinomycetes</taxon>
        <taxon>Micrococcales</taxon>
        <taxon>Brevibacteriaceae</taxon>
        <taxon>Sediminivirga</taxon>
    </lineage>
</organism>